<evidence type="ECO:0008006" key="3">
    <source>
        <dbReference type="Google" id="ProtNLM"/>
    </source>
</evidence>
<accession>A0ABW3L357</accession>
<protein>
    <recommendedName>
        <fullName evidence="3">Inhibitor of sigma-G Gin</fullName>
    </recommendedName>
</protein>
<keyword evidence="2" id="KW-1185">Reference proteome</keyword>
<reference evidence="2" key="1">
    <citation type="journal article" date="2019" name="Int. J. Syst. Evol. Microbiol.">
        <title>The Global Catalogue of Microorganisms (GCM) 10K type strain sequencing project: providing services to taxonomists for standard genome sequencing and annotation.</title>
        <authorList>
            <consortium name="The Broad Institute Genomics Platform"/>
            <consortium name="The Broad Institute Genome Sequencing Center for Infectious Disease"/>
            <person name="Wu L."/>
            <person name="Ma J."/>
        </authorList>
    </citation>
    <scope>NUCLEOTIDE SEQUENCE [LARGE SCALE GENOMIC DNA]</scope>
    <source>
        <strain evidence="2">CCUG 56607</strain>
    </source>
</reference>
<dbReference type="InterPro" id="IPR036410">
    <property type="entry name" value="HSP_DnaJ_Cys-rich_dom_sf"/>
</dbReference>
<dbReference type="RefSeq" id="WP_386060588.1">
    <property type="nucleotide sequence ID" value="NZ_JBHTKL010000005.1"/>
</dbReference>
<gene>
    <name evidence="1" type="ORF">ACFQ2J_12050</name>
</gene>
<name>A0ABW3L357_9BACI</name>
<proteinExistence type="predicted"/>
<sequence>MNLRDNNCLACDGSGLLMDDEQWHYVCTVCEGSGIRSLEMKEE</sequence>
<dbReference type="SUPFAM" id="SSF57938">
    <property type="entry name" value="DnaJ/Hsp40 cysteine-rich domain"/>
    <property type="match status" value="1"/>
</dbReference>
<dbReference type="EMBL" id="JBHTKL010000005">
    <property type="protein sequence ID" value="MFD1019909.1"/>
    <property type="molecule type" value="Genomic_DNA"/>
</dbReference>
<evidence type="ECO:0000313" key="2">
    <source>
        <dbReference type="Proteomes" id="UP001596990"/>
    </source>
</evidence>
<dbReference type="Proteomes" id="UP001596990">
    <property type="component" value="Unassembled WGS sequence"/>
</dbReference>
<comment type="caution">
    <text evidence="1">The sequence shown here is derived from an EMBL/GenBank/DDBJ whole genome shotgun (WGS) entry which is preliminary data.</text>
</comment>
<evidence type="ECO:0000313" key="1">
    <source>
        <dbReference type="EMBL" id="MFD1019909.1"/>
    </source>
</evidence>
<organism evidence="1 2">
    <name type="scientific">Thalassobacillus hwangdonensis</name>
    <dbReference type="NCBI Taxonomy" id="546108"/>
    <lineage>
        <taxon>Bacteria</taxon>
        <taxon>Bacillati</taxon>
        <taxon>Bacillota</taxon>
        <taxon>Bacilli</taxon>
        <taxon>Bacillales</taxon>
        <taxon>Bacillaceae</taxon>
        <taxon>Thalassobacillus</taxon>
    </lineage>
</organism>